<evidence type="ECO:0000313" key="3">
    <source>
        <dbReference type="Proteomes" id="UP001160758"/>
    </source>
</evidence>
<proteinExistence type="predicted"/>
<gene>
    <name evidence="2" type="ORF">N5I07_14795</name>
</gene>
<evidence type="ECO:0000256" key="1">
    <source>
        <dbReference type="SAM" id="SignalP"/>
    </source>
</evidence>
<keyword evidence="1" id="KW-0732">Signal</keyword>
<comment type="caution">
    <text evidence="2">The sequence shown here is derived from an EMBL/GenBank/DDBJ whole genome shotgun (WGS) entry which is preliminary data.</text>
</comment>
<sequence>MNRIISFIIMLLPSIAQASDVPQIIREKVKEQLAYTECSNLKLDDWKIYPNQPIDDSKLLYHRMVDGNYIIVLDIGAAQKDDENCYLGGSAGTPLVIFIKAQNGQWDIAFDSELAVQEHTWKKQNGREQLILALHGSYCNGAGAQECWSALELRGTNFTQVKKHSDYKNSPYSSGENNVIRSYAPSNSIANPLN</sequence>
<dbReference type="RefSeq" id="WP_279981556.1">
    <property type="nucleotide sequence ID" value="NZ_JAOCFT010000001.1"/>
</dbReference>
<dbReference type="EMBL" id="JAOCFT010000001">
    <property type="protein sequence ID" value="MDH1898804.1"/>
    <property type="molecule type" value="Genomic_DNA"/>
</dbReference>
<evidence type="ECO:0000313" key="2">
    <source>
        <dbReference type="EMBL" id="MDH1898804.1"/>
    </source>
</evidence>
<organism evidence="2 3">
    <name type="scientific">Aeromonas caviae</name>
    <name type="common">Aeromonas punctata</name>
    <dbReference type="NCBI Taxonomy" id="648"/>
    <lineage>
        <taxon>Bacteria</taxon>
        <taxon>Pseudomonadati</taxon>
        <taxon>Pseudomonadota</taxon>
        <taxon>Gammaproteobacteria</taxon>
        <taxon>Aeromonadales</taxon>
        <taxon>Aeromonadaceae</taxon>
        <taxon>Aeromonas</taxon>
    </lineage>
</organism>
<name>A0AA43AJX0_AERCA</name>
<protein>
    <submittedName>
        <fullName evidence="2">Uncharacterized protein</fullName>
    </submittedName>
</protein>
<dbReference type="Proteomes" id="UP001160758">
    <property type="component" value="Unassembled WGS sequence"/>
</dbReference>
<feature type="chain" id="PRO_5041244376" evidence="1">
    <location>
        <begin position="19"/>
        <end position="194"/>
    </location>
</feature>
<feature type="signal peptide" evidence="1">
    <location>
        <begin position="1"/>
        <end position="18"/>
    </location>
</feature>
<reference evidence="2" key="1">
    <citation type="submission" date="2022-09" db="EMBL/GenBank/DDBJ databases">
        <title>Intensive care unit water sources are persistently colonized with multi-drug resistant bacteria and are the site of extensive horizontal gene transfer of antibiotic resistance genes.</title>
        <authorList>
            <person name="Diorio-Toth L."/>
        </authorList>
    </citation>
    <scope>NUCLEOTIDE SEQUENCE</scope>
    <source>
        <strain evidence="2">GD03796</strain>
    </source>
</reference>
<dbReference type="AlphaFoldDB" id="A0AA43AJX0"/>
<accession>A0AA43AJX0</accession>